<dbReference type="SUPFAM" id="SSF141523">
    <property type="entry name" value="L,D-transpeptidase catalytic domain-like"/>
    <property type="match status" value="1"/>
</dbReference>
<dbReference type="SUPFAM" id="SSF47090">
    <property type="entry name" value="PGBD-like"/>
    <property type="match status" value="1"/>
</dbReference>
<name>A0A1Z3NAA8_BDEBC</name>
<dbReference type="Gene3D" id="2.40.440.10">
    <property type="entry name" value="L,D-transpeptidase catalytic domain-like"/>
    <property type="match status" value="1"/>
</dbReference>
<sequence>MSMKSLFKKTFLIGMSMMTLAPQFASAALESQLSGYLNKDLQEIPVIFVRGSNFYLHKATLISLYEKRGYSAIWVDANGKPNAMAAAVREALKYGATMNGLNPDDYWDRIVENIYTSNTDGRFGPTFELAVSEAVIRYVTHLSTGRFDPMEIDTDIKIAKKKFTEYSELNQVISAVQANVSAKALAAGLDKFAPTHLRYVDLKQLLAYFRSIQSAGGWSQIKLAKKSLRPGDKDPAIPAIRGRLQSLGYAVPSTGDVYDAELKRVIEDVQGVNGMGVDGVIGNEVMTFLNTTVADRVFQLEVNMEKVRWLPKAMESRHVFVNLATTEFQFFDEGRKIMHFKTINGQSYRRTPVLRNMLSFVELNPTWTAPESIIFKDKINTLRGKDGQEYLRKHRMRLIRKSDGKEVIPSDELLQSLSRSNFPYLLRQDPWRKNALGSIKFPLPNEWSIYLHHTDNPDLFDESKRHLSSGCVRLEDPFTFAEYILRDNVAVKSTQTDDYWPKDKLESFVPPEKSDAYVDRENWEKRIHLKVPVPVYLMYLTVDRAQDGAVRFVKDVYGQDERVAKTMKAVRHGNELF</sequence>
<dbReference type="Gene3D" id="1.10.101.10">
    <property type="entry name" value="PGBD-like superfamily/PGBD"/>
    <property type="match status" value="1"/>
</dbReference>
<evidence type="ECO:0000256" key="2">
    <source>
        <dbReference type="ARBA" id="ARBA00005992"/>
    </source>
</evidence>
<protein>
    <recommendedName>
        <fullName evidence="9">L,D-TPase catalytic domain-containing protein</fullName>
    </recommendedName>
</protein>
<evidence type="ECO:0000256" key="3">
    <source>
        <dbReference type="ARBA" id="ARBA00022679"/>
    </source>
</evidence>
<dbReference type="InterPro" id="IPR036365">
    <property type="entry name" value="PGBD-like_sf"/>
</dbReference>
<evidence type="ECO:0000256" key="4">
    <source>
        <dbReference type="ARBA" id="ARBA00022960"/>
    </source>
</evidence>
<dbReference type="RefSeq" id="WP_088565861.1">
    <property type="nucleotide sequence ID" value="NZ_CP020946.1"/>
</dbReference>
<keyword evidence="5 7" id="KW-0573">Peptidoglycan synthesis</keyword>
<dbReference type="PANTHER" id="PTHR41533">
    <property type="entry name" value="L,D-TRANSPEPTIDASE HI_1667-RELATED"/>
    <property type="match status" value="1"/>
</dbReference>
<gene>
    <name evidence="10" type="ORF">B9G79_12835</name>
</gene>
<comment type="pathway">
    <text evidence="1 7">Cell wall biogenesis; peptidoglycan biosynthesis.</text>
</comment>
<evidence type="ECO:0000256" key="6">
    <source>
        <dbReference type="ARBA" id="ARBA00023316"/>
    </source>
</evidence>
<dbReference type="InterPro" id="IPR036366">
    <property type="entry name" value="PGBDSf"/>
</dbReference>
<dbReference type="Pfam" id="PF01471">
    <property type="entry name" value="PG_binding_1"/>
    <property type="match status" value="1"/>
</dbReference>
<dbReference type="InterPro" id="IPR052905">
    <property type="entry name" value="LD-transpeptidase_YkuD-like"/>
</dbReference>
<feature type="chain" id="PRO_5012938640" description="L,D-TPase catalytic domain-containing protein" evidence="8">
    <location>
        <begin position="28"/>
        <end position="577"/>
    </location>
</feature>
<organism evidence="10 11">
    <name type="scientific">Bdellovibrio bacteriovorus</name>
    <dbReference type="NCBI Taxonomy" id="959"/>
    <lineage>
        <taxon>Bacteria</taxon>
        <taxon>Pseudomonadati</taxon>
        <taxon>Bdellovibrionota</taxon>
        <taxon>Bdellovibrionia</taxon>
        <taxon>Bdellovibrionales</taxon>
        <taxon>Pseudobdellovibrionaceae</taxon>
        <taxon>Bdellovibrio</taxon>
    </lineage>
</organism>
<keyword evidence="8" id="KW-0732">Signal</keyword>
<reference evidence="10 11" key="1">
    <citation type="submission" date="2017-04" db="EMBL/GenBank/DDBJ databases">
        <title>Whole genome sequence of Bdellovibrio bacteriovorus strain SSB218315.</title>
        <authorList>
            <person name="Oyedara O."/>
            <person name="Rodriguez-Perez M.A."/>
        </authorList>
    </citation>
    <scope>NUCLEOTIDE SEQUENCE [LARGE SCALE GENOMIC DNA]</scope>
    <source>
        <strain evidence="10 11">SSB218315</strain>
    </source>
</reference>
<dbReference type="GO" id="GO:0016740">
    <property type="term" value="F:transferase activity"/>
    <property type="evidence" value="ECO:0007669"/>
    <property type="project" value="UniProtKB-KW"/>
</dbReference>
<evidence type="ECO:0000313" key="11">
    <source>
        <dbReference type="Proteomes" id="UP000197003"/>
    </source>
</evidence>
<feature type="domain" description="L,D-TPase catalytic" evidence="9">
    <location>
        <begin position="317"/>
        <end position="494"/>
    </location>
</feature>
<evidence type="ECO:0000259" key="9">
    <source>
        <dbReference type="PROSITE" id="PS52029"/>
    </source>
</evidence>
<evidence type="ECO:0000256" key="8">
    <source>
        <dbReference type="SAM" id="SignalP"/>
    </source>
</evidence>
<feature type="signal peptide" evidence="8">
    <location>
        <begin position="1"/>
        <end position="27"/>
    </location>
</feature>
<dbReference type="InterPro" id="IPR045380">
    <property type="entry name" value="LD_TPept_scaffold_dom"/>
</dbReference>
<dbReference type="PANTHER" id="PTHR41533:SF2">
    <property type="entry name" value="BLR7131 PROTEIN"/>
    <property type="match status" value="1"/>
</dbReference>
<keyword evidence="4 7" id="KW-0133">Cell shape</keyword>
<feature type="active site" description="Nucleophile" evidence="7">
    <location>
        <position position="471"/>
    </location>
</feature>
<feature type="active site" description="Proton donor/acceptor" evidence="7">
    <location>
        <position position="452"/>
    </location>
</feature>
<keyword evidence="6 7" id="KW-0961">Cell wall biogenesis/degradation</keyword>
<dbReference type="AlphaFoldDB" id="A0A1Z3NAA8"/>
<dbReference type="EMBL" id="CP020946">
    <property type="protein sequence ID" value="ASD64389.1"/>
    <property type="molecule type" value="Genomic_DNA"/>
</dbReference>
<dbReference type="OrthoDB" id="9778545at2"/>
<dbReference type="Pfam" id="PF03734">
    <property type="entry name" value="YkuD"/>
    <property type="match status" value="1"/>
</dbReference>
<dbReference type="PROSITE" id="PS52029">
    <property type="entry name" value="LD_TPASE"/>
    <property type="match status" value="1"/>
</dbReference>
<dbReference type="GO" id="GO:0004180">
    <property type="term" value="F:carboxypeptidase activity"/>
    <property type="evidence" value="ECO:0007669"/>
    <property type="project" value="UniProtKB-ARBA"/>
</dbReference>
<dbReference type="InterPro" id="IPR005490">
    <property type="entry name" value="LD_TPept_cat_dom"/>
</dbReference>
<dbReference type="Proteomes" id="UP000197003">
    <property type="component" value="Chromosome"/>
</dbReference>
<dbReference type="GO" id="GO:0008360">
    <property type="term" value="P:regulation of cell shape"/>
    <property type="evidence" value="ECO:0007669"/>
    <property type="project" value="UniProtKB-UniRule"/>
</dbReference>
<evidence type="ECO:0000256" key="7">
    <source>
        <dbReference type="PROSITE-ProRule" id="PRU01373"/>
    </source>
</evidence>
<dbReference type="InterPro" id="IPR002477">
    <property type="entry name" value="Peptidoglycan-bd-like"/>
</dbReference>
<comment type="similarity">
    <text evidence="2">Belongs to the YkuD family.</text>
</comment>
<evidence type="ECO:0000256" key="1">
    <source>
        <dbReference type="ARBA" id="ARBA00004752"/>
    </source>
</evidence>
<evidence type="ECO:0000256" key="5">
    <source>
        <dbReference type="ARBA" id="ARBA00022984"/>
    </source>
</evidence>
<dbReference type="Pfam" id="PF20142">
    <property type="entry name" value="Scaffold"/>
    <property type="match status" value="1"/>
</dbReference>
<dbReference type="InterPro" id="IPR038063">
    <property type="entry name" value="Transpep_catalytic_dom"/>
</dbReference>
<dbReference type="UniPathway" id="UPA00219"/>
<proteinExistence type="inferred from homology"/>
<evidence type="ECO:0000313" key="10">
    <source>
        <dbReference type="EMBL" id="ASD64389.1"/>
    </source>
</evidence>
<dbReference type="GO" id="GO:0009252">
    <property type="term" value="P:peptidoglycan biosynthetic process"/>
    <property type="evidence" value="ECO:0007669"/>
    <property type="project" value="UniProtKB-UniPathway"/>
</dbReference>
<dbReference type="GO" id="GO:0071555">
    <property type="term" value="P:cell wall organization"/>
    <property type="evidence" value="ECO:0007669"/>
    <property type="project" value="UniProtKB-UniRule"/>
</dbReference>
<dbReference type="CDD" id="cd16913">
    <property type="entry name" value="YkuD_like"/>
    <property type="match status" value="1"/>
</dbReference>
<accession>A0A1Z3NAA8</accession>
<keyword evidence="3" id="KW-0808">Transferase</keyword>